<reference evidence="2" key="1">
    <citation type="submission" date="2020-02" db="EMBL/GenBank/DDBJ databases">
        <authorList>
            <person name="Meier V. D."/>
        </authorList>
    </citation>
    <scope>NUCLEOTIDE SEQUENCE</scope>
    <source>
        <strain evidence="2">AVDCRST_MAG77</strain>
    </source>
</reference>
<evidence type="ECO:0000313" key="2">
    <source>
        <dbReference type="EMBL" id="CAA9218723.1"/>
    </source>
</evidence>
<gene>
    <name evidence="2" type="ORF">AVDCRST_MAG77-362</name>
</gene>
<evidence type="ECO:0000256" key="1">
    <source>
        <dbReference type="SAM" id="MobiDB-lite"/>
    </source>
</evidence>
<feature type="non-terminal residue" evidence="2">
    <location>
        <position position="47"/>
    </location>
</feature>
<feature type="non-terminal residue" evidence="2">
    <location>
        <position position="1"/>
    </location>
</feature>
<feature type="region of interest" description="Disordered" evidence="1">
    <location>
        <begin position="17"/>
        <end position="47"/>
    </location>
</feature>
<proteinExistence type="predicted"/>
<accession>A0A6J4HAA0</accession>
<name>A0A6J4HAA0_9CHLR</name>
<feature type="compositionally biased region" description="Basic residues" evidence="1">
    <location>
        <begin position="37"/>
        <end position="47"/>
    </location>
</feature>
<protein>
    <submittedName>
        <fullName evidence="2">Uncharacterized protein</fullName>
    </submittedName>
</protein>
<dbReference type="AlphaFoldDB" id="A0A6J4HAA0"/>
<dbReference type="EMBL" id="CADCTC010000021">
    <property type="protein sequence ID" value="CAA9218723.1"/>
    <property type="molecule type" value="Genomic_DNA"/>
</dbReference>
<organism evidence="2">
    <name type="scientific">uncultured Chloroflexota bacterium</name>
    <dbReference type="NCBI Taxonomy" id="166587"/>
    <lineage>
        <taxon>Bacteria</taxon>
        <taxon>Bacillati</taxon>
        <taxon>Chloroflexota</taxon>
        <taxon>environmental samples</taxon>
    </lineage>
</organism>
<sequence length="47" mass="5842">WTRLLCHRSSPGQQTCWRRRRRQGTLKPSSYGSRHTDRNHRSRCRRY</sequence>